<keyword evidence="4" id="KW-1185">Reference proteome</keyword>
<dbReference type="STRING" id="413434.SAMN04488132_11053"/>
<name>A0A1T4R159_9BACT</name>
<organism evidence="3 4">
    <name type="scientific">Sediminibacterium ginsengisoli</name>
    <dbReference type="NCBI Taxonomy" id="413434"/>
    <lineage>
        <taxon>Bacteria</taxon>
        <taxon>Pseudomonadati</taxon>
        <taxon>Bacteroidota</taxon>
        <taxon>Chitinophagia</taxon>
        <taxon>Chitinophagales</taxon>
        <taxon>Chitinophagaceae</taxon>
        <taxon>Sediminibacterium</taxon>
    </lineage>
</organism>
<gene>
    <name evidence="3" type="ORF">SAMN04488132_11053</name>
</gene>
<dbReference type="GO" id="GO:0016020">
    <property type="term" value="C:membrane"/>
    <property type="evidence" value="ECO:0007669"/>
    <property type="project" value="InterPro"/>
</dbReference>
<keyword evidence="3" id="KW-0418">Kinase</keyword>
<protein>
    <submittedName>
        <fullName evidence="3">Histidine kinase</fullName>
    </submittedName>
</protein>
<dbReference type="PANTHER" id="PTHR34220">
    <property type="entry name" value="SENSOR HISTIDINE KINASE YPDA"/>
    <property type="match status" value="1"/>
</dbReference>
<dbReference type="SUPFAM" id="SSF55874">
    <property type="entry name" value="ATPase domain of HSP90 chaperone/DNA topoisomerase II/histidine kinase"/>
    <property type="match status" value="1"/>
</dbReference>
<keyword evidence="1" id="KW-1133">Transmembrane helix</keyword>
<accession>A0A1T4R159</accession>
<dbReference type="GO" id="GO:0000155">
    <property type="term" value="F:phosphorelay sensor kinase activity"/>
    <property type="evidence" value="ECO:0007669"/>
    <property type="project" value="InterPro"/>
</dbReference>
<evidence type="ECO:0000313" key="3">
    <source>
        <dbReference type="EMBL" id="SKA09720.1"/>
    </source>
</evidence>
<feature type="domain" description="Signal transduction histidine kinase internal region" evidence="2">
    <location>
        <begin position="373"/>
        <end position="450"/>
    </location>
</feature>
<dbReference type="Pfam" id="PF06580">
    <property type="entry name" value="His_kinase"/>
    <property type="match status" value="1"/>
</dbReference>
<evidence type="ECO:0000256" key="1">
    <source>
        <dbReference type="SAM" id="Phobius"/>
    </source>
</evidence>
<dbReference type="AlphaFoldDB" id="A0A1T4R159"/>
<dbReference type="PANTHER" id="PTHR34220:SF7">
    <property type="entry name" value="SENSOR HISTIDINE KINASE YPDA"/>
    <property type="match status" value="1"/>
</dbReference>
<evidence type="ECO:0000259" key="2">
    <source>
        <dbReference type="Pfam" id="PF06580"/>
    </source>
</evidence>
<keyword evidence="1" id="KW-0472">Membrane</keyword>
<evidence type="ECO:0000313" key="4">
    <source>
        <dbReference type="Proteomes" id="UP000190888"/>
    </source>
</evidence>
<dbReference type="EMBL" id="FUWH01000010">
    <property type="protein sequence ID" value="SKA09720.1"/>
    <property type="molecule type" value="Genomic_DNA"/>
</dbReference>
<dbReference type="Proteomes" id="UP000190888">
    <property type="component" value="Unassembled WGS sequence"/>
</dbReference>
<keyword evidence="1" id="KW-0812">Transmembrane</keyword>
<dbReference type="InterPro" id="IPR050640">
    <property type="entry name" value="Bact_2-comp_sensor_kinase"/>
</dbReference>
<sequence length="567" mass="64402">MLLLLSVLPAAKLAAQQDSFGHVFMFDVMTTLKDAMVREPVYITVSDTAVYRIFDRFREDGSGNLAATRPKSEMILGVKLNPALTHYYAAWVQSVSKVYPSFVISDSSCATLIALGINKRNYHDYIYRVVENDSLELIPWQPVSDMEQQYGAKEPYGNLGTYSRPGKRLMVEVMRKNDYNSRDGIIFDWRSNFMPVLKQITVQSVHSYFNLAYPQLNRGYATRFDRQTGIPLDFRFPGDSIRSLLLQFNKPETVVYTAYLASQTNGQRDTSRIGFIDQYGAINISNSYFGKAGHYEVLVIRQQKYPDWNNSDVFKLAFEVLAPASGAFISLKRLLLYAGLLILLASAGVVIWRRYTLLQIRKADQQRSVVQLRLKSIRAQLNPHFMFNALASIQNLVNKQDLRNANHFLTTFARLTRRVLNTSEQETISLAEEVQIISDYLEMEQLRFGFRYHISVGHSIDQESILIPSMLLQPFIENAVKHGIAGLQENGIITVHISQSAQDLVLTVQDNGKGFQPGCRSAGSFGLKLSEERIHLLNSICKDKPVLLDIFSEQGKTLITIMLKNRF</sequence>
<feature type="transmembrane region" description="Helical" evidence="1">
    <location>
        <begin position="334"/>
        <end position="352"/>
    </location>
</feature>
<dbReference type="InterPro" id="IPR036890">
    <property type="entry name" value="HATPase_C_sf"/>
</dbReference>
<dbReference type="InterPro" id="IPR010559">
    <property type="entry name" value="Sig_transdc_His_kin_internal"/>
</dbReference>
<dbReference type="Gene3D" id="3.30.565.10">
    <property type="entry name" value="Histidine kinase-like ATPase, C-terminal domain"/>
    <property type="match status" value="1"/>
</dbReference>
<keyword evidence="3" id="KW-0808">Transferase</keyword>
<reference evidence="3 4" key="1">
    <citation type="submission" date="2017-02" db="EMBL/GenBank/DDBJ databases">
        <authorList>
            <person name="Peterson S.W."/>
        </authorList>
    </citation>
    <scope>NUCLEOTIDE SEQUENCE [LARGE SCALE GENOMIC DNA]</scope>
    <source>
        <strain evidence="3 4">DSM 22335</strain>
    </source>
</reference>
<proteinExistence type="predicted"/>